<keyword evidence="1" id="KW-1133">Transmembrane helix</keyword>
<dbReference type="RefSeq" id="WP_302040224.1">
    <property type="nucleotide sequence ID" value="NZ_JAUKPO010000019.1"/>
</dbReference>
<organism evidence="2 3">
    <name type="scientific">Rhodocytophaga aerolata</name>
    <dbReference type="NCBI Taxonomy" id="455078"/>
    <lineage>
        <taxon>Bacteria</taxon>
        <taxon>Pseudomonadati</taxon>
        <taxon>Bacteroidota</taxon>
        <taxon>Cytophagia</taxon>
        <taxon>Cytophagales</taxon>
        <taxon>Rhodocytophagaceae</taxon>
        <taxon>Rhodocytophaga</taxon>
    </lineage>
</organism>
<comment type="caution">
    <text evidence="2">The sequence shown here is derived from an EMBL/GenBank/DDBJ whole genome shotgun (WGS) entry which is preliminary data.</text>
</comment>
<keyword evidence="1" id="KW-0812">Transmembrane</keyword>
<evidence type="ECO:0000313" key="2">
    <source>
        <dbReference type="EMBL" id="MDO1449421.1"/>
    </source>
</evidence>
<evidence type="ECO:0008006" key="4">
    <source>
        <dbReference type="Google" id="ProtNLM"/>
    </source>
</evidence>
<accession>A0ABT8RBD8</accession>
<feature type="transmembrane region" description="Helical" evidence="1">
    <location>
        <begin position="122"/>
        <end position="140"/>
    </location>
</feature>
<feature type="transmembrane region" description="Helical" evidence="1">
    <location>
        <begin position="96"/>
        <end position="116"/>
    </location>
</feature>
<keyword evidence="1" id="KW-0472">Membrane</keyword>
<proteinExistence type="predicted"/>
<gene>
    <name evidence="2" type="ORF">Q0590_24310</name>
</gene>
<dbReference type="EMBL" id="JAUKPO010000019">
    <property type="protein sequence ID" value="MDO1449421.1"/>
    <property type="molecule type" value="Genomic_DNA"/>
</dbReference>
<evidence type="ECO:0000256" key="1">
    <source>
        <dbReference type="SAM" id="Phobius"/>
    </source>
</evidence>
<sequence>MIPLSTRSFYLEGVTPDFFWKELDKITVGQSIDPEFGYTTPHFGKFDNVFGGRKVKNSFSVFLYRPISQLVRTEILAKGTVEEKSSGIRITCRFEYPFWSLLMLILLGSMLVSPFYMHSLEMGFMATLFGLFLYSLLVVYNHANIKQELSNQLKLLEQKAKKEIISPGF</sequence>
<keyword evidence="3" id="KW-1185">Reference proteome</keyword>
<evidence type="ECO:0000313" key="3">
    <source>
        <dbReference type="Proteomes" id="UP001168528"/>
    </source>
</evidence>
<name>A0ABT8RBD8_9BACT</name>
<protein>
    <recommendedName>
        <fullName evidence="4">SoxR reducing system RseC family protein</fullName>
    </recommendedName>
</protein>
<dbReference type="Proteomes" id="UP001168528">
    <property type="component" value="Unassembled WGS sequence"/>
</dbReference>
<reference evidence="2" key="1">
    <citation type="submission" date="2023-07" db="EMBL/GenBank/DDBJ databases">
        <title>The genome sequence of Rhodocytophaga aerolata KACC 12507.</title>
        <authorList>
            <person name="Zhang X."/>
        </authorList>
    </citation>
    <scope>NUCLEOTIDE SEQUENCE</scope>
    <source>
        <strain evidence="2">KACC 12507</strain>
    </source>
</reference>